<dbReference type="NCBIfam" id="TIGR03357">
    <property type="entry name" value="VI_zyme"/>
    <property type="match status" value="1"/>
</dbReference>
<feature type="domain" description="IraD/Gp25-like" evidence="1">
    <location>
        <begin position="34"/>
        <end position="132"/>
    </location>
</feature>
<proteinExistence type="predicted"/>
<dbReference type="InterPro" id="IPR053176">
    <property type="entry name" value="T6SS_TssE1-like"/>
</dbReference>
<comment type="caution">
    <text evidence="2">The sequence shown here is derived from an EMBL/GenBank/DDBJ whole genome shotgun (WGS) entry which is preliminary data.</text>
</comment>
<name>A0A7W8E981_9BACT</name>
<evidence type="ECO:0000313" key="3">
    <source>
        <dbReference type="Proteomes" id="UP000584867"/>
    </source>
</evidence>
<dbReference type="OMA" id="IERHEPR"/>
<dbReference type="PANTHER" id="PTHR38595">
    <property type="entry name" value="CYTOPLASMIC PROTEIN-RELATED"/>
    <property type="match status" value="1"/>
</dbReference>
<dbReference type="Gene3D" id="3.10.450.40">
    <property type="match status" value="1"/>
</dbReference>
<dbReference type="SUPFAM" id="SSF160719">
    <property type="entry name" value="gpW/gp25-like"/>
    <property type="match status" value="1"/>
</dbReference>
<gene>
    <name evidence="2" type="ORF">HDF15_002554</name>
</gene>
<dbReference type="Pfam" id="PF04965">
    <property type="entry name" value="GPW_gp25"/>
    <property type="match status" value="1"/>
</dbReference>
<dbReference type="RefSeq" id="WP_014266052.1">
    <property type="nucleotide sequence ID" value="NZ_JACHIO010000009.1"/>
</dbReference>
<dbReference type="AlphaFoldDB" id="A0A7W8E981"/>
<organism evidence="2 3">
    <name type="scientific">Granulicella mallensis</name>
    <dbReference type="NCBI Taxonomy" id="940614"/>
    <lineage>
        <taxon>Bacteria</taxon>
        <taxon>Pseudomonadati</taxon>
        <taxon>Acidobacteriota</taxon>
        <taxon>Terriglobia</taxon>
        <taxon>Terriglobales</taxon>
        <taxon>Acidobacteriaceae</taxon>
        <taxon>Granulicella</taxon>
    </lineage>
</organism>
<dbReference type="Proteomes" id="UP000584867">
    <property type="component" value="Unassembled WGS sequence"/>
</dbReference>
<reference evidence="2 3" key="1">
    <citation type="submission" date="2020-08" db="EMBL/GenBank/DDBJ databases">
        <title>Genomic Encyclopedia of Type Strains, Phase IV (KMG-V): Genome sequencing to study the core and pangenomes of soil and plant-associated prokaryotes.</title>
        <authorList>
            <person name="Whitman W."/>
        </authorList>
    </citation>
    <scope>NUCLEOTIDE SEQUENCE [LARGE SCALE GENOMIC DNA]</scope>
    <source>
        <strain evidence="2 3">X5P3</strain>
    </source>
</reference>
<accession>A0A7W8E981</accession>
<dbReference type="EMBL" id="JACHIO010000009">
    <property type="protein sequence ID" value="MBB5064203.1"/>
    <property type="molecule type" value="Genomic_DNA"/>
</dbReference>
<dbReference type="PANTHER" id="PTHR38595:SF2">
    <property type="entry name" value="TYPE VI SECRETION SYSTEM BASEPLATE SUBUNIT TSSE"/>
    <property type="match status" value="1"/>
</dbReference>
<dbReference type="InterPro" id="IPR007048">
    <property type="entry name" value="IraD/Gp25-like"/>
</dbReference>
<protein>
    <submittedName>
        <fullName evidence="2">Type VI secretion system protein ImpF</fullName>
    </submittedName>
</protein>
<sequence length="153" mass="17675">MARAPELLVTQSVLDRLSTTEDWPTTRAQSIRFLRDSIKRNLEWLLNTRRPPIEGIEGYPLARNTVLYYGLLDLGSLSLASTDDQKRLQQRIAEMVEHSEPRLQEVQVRLEDGDLQKKKLRFHIGARMQMKPLPEEIAFDTVLDLATGEYQVD</sequence>
<evidence type="ECO:0000259" key="1">
    <source>
        <dbReference type="Pfam" id="PF04965"/>
    </source>
</evidence>
<evidence type="ECO:0000313" key="2">
    <source>
        <dbReference type="EMBL" id="MBB5064203.1"/>
    </source>
</evidence>
<dbReference type="InterPro" id="IPR017737">
    <property type="entry name" value="TssE1-like"/>
</dbReference>